<dbReference type="Proteomes" id="UP000001996">
    <property type="component" value="Unassembled WGS sequence"/>
</dbReference>
<evidence type="ECO:0000313" key="2">
    <source>
        <dbReference type="Proteomes" id="UP000001996"/>
    </source>
</evidence>
<protein>
    <submittedName>
        <fullName evidence="1">Uncharacterized protein</fullName>
    </submittedName>
</protein>
<gene>
    <name evidence="1" type="ORF">LELG_00022</name>
</gene>
<dbReference type="InParanoid" id="A5DRN6"/>
<keyword evidence="2" id="KW-1185">Reference proteome</keyword>
<dbReference type="VEuPathDB" id="FungiDB:LELG_00022"/>
<dbReference type="GO" id="GO:0031297">
    <property type="term" value="P:replication fork processing"/>
    <property type="evidence" value="ECO:0007669"/>
    <property type="project" value="InterPro"/>
</dbReference>
<dbReference type="HOGENOM" id="CLU_422144_0_0_1"/>
<dbReference type="InterPro" id="IPR019021">
    <property type="entry name" value="Mms22"/>
</dbReference>
<dbReference type="GO" id="GO:0006281">
    <property type="term" value="P:DNA repair"/>
    <property type="evidence" value="ECO:0007669"/>
    <property type="project" value="InterPro"/>
</dbReference>
<evidence type="ECO:0000313" key="1">
    <source>
        <dbReference type="EMBL" id="EDK41844.1"/>
    </source>
</evidence>
<dbReference type="OrthoDB" id="4018542at2759"/>
<dbReference type="Pfam" id="PF09462">
    <property type="entry name" value="Mus7"/>
    <property type="match status" value="1"/>
</dbReference>
<sequence>MSGKKKQTLHCKRSDVMASKSAPLRKLWSSSTPARLLLMWKQKKSKDAHRYALSSSIRRSSSTSQCTFFHVDNFVNKIQLQNLRHILESGKAISGITEPVQFNIGDKLVTLTLLNVEASSPVIEEALSRLVTKAKHYTRQAFLNLIRGVISWYLLLQKQPTTREFSLLGLVSSSWVEQPNGIEIMFRTPYILLLQYVMEIIGEINGVEVQNNKRSFFEVARYFWTLYFLNFDHDIYYSMNYLNGSTSYEAESFYILNTILHSKGLWLASLTSALRAHQPYDNYRLVESLYCIIRLAKKKSSWEPLQIILDRLKDSHENENNLLDLYNRCLQAIYYMNTYFDWPLEEKILLQLYQIIQSRDFANFEDEMDIPILLDDFRTRQDIPGTTFFEGFLQVLVLFFSTIESASQMKRLAIKFFNSNDTQYGNRQLDQVKFVNKFNLILVLYRITKIDLRSQVDKMIQSLIQVSDRQFVKLAVYAVLSVTRVTLEKGMRIPVTALNGIITKVLSLVFDIPGAHKLWKFLIRQLNSIIDNEDDYILVQFVSLVKVDNLQPECYADIILLCCKVVKKLSSEHKAAVANLEWALQIIKDANNFIFRHLNSRMQSYNVTNRSDMTDSTIELCIEFWVNTYGILRVNLGQTHFADFLFYVK</sequence>
<accession>A5DRN6</accession>
<dbReference type="GO" id="GO:0005634">
    <property type="term" value="C:nucleus"/>
    <property type="evidence" value="ECO:0007669"/>
    <property type="project" value="InterPro"/>
</dbReference>
<proteinExistence type="predicted"/>
<reference evidence="1 2" key="1">
    <citation type="journal article" date="2009" name="Nature">
        <title>Evolution of pathogenicity and sexual reproduction in eight Candida genomes.</title>
        <authorList>
            <person name="Butler G."/>
            <person name="Rasmussen M.D."/>
            <person name="Lin M.F."/>
            <person name="Santos M.A."/>
            <person name="Sakthikumar S."/>
            <person name="Munro C.A."/>
            <person name="Rheinbay E."/>
            <person name="Grabherr M."/>
            <person name="Forche A."/>
            <person name="Reedy J.L."/>
            <person name="Agrafioti I."/>
            <person name="Arnaud M.B."/>
            <person name="Bates S."/>
            <person name="Brown A.J."/>
            <person name="Brunke S."/>
            <person name="Costanzo M.C."/>
            <person name="Fitzpatrick D.A."/>
            <person name="de Groot P.W."/>
            <person name="Harris D."/>
            <person name="Hoyer L.L."/>
            <person name="Hube B."/>
            <person name="Klis F.M."/>
            <person name="Kodira C."/>
            <person name="Lennard N."/>
            <person name="Logue M.E."/>
            <person name="Martin R."/>
            <person name="Neiman A.M."/>
            <person name="Nikolaou E."/>
            <person name="Quail M.A."/>
            <person name="Quinn J."/>
            <person name="Santos M.C."/>
            <person name="Schmitzberger F.F."/>
            <person name="Sherlock G."/>
            <person name="Shah P."/>
            <person name="Silverstein K.A."/>
            <person name="Skrzypek M.S."/>
            <person name="Soll D."/>
            <person name="Staggs R."/>
            <person name="Stansfield I."/>
            <person name="Stumpf M.P."/>
            <person name="Sudbery P.E."/>
            <person name="Srikantha T."/>
            <person name="Zeng Q."/>
            <person name="Berman J."/>
            <person name="Berriman M."/>
            <person name="Heitman J."/>
            <person name="Gow N.A."/>
            <person name="Lorenz M.C."/>
            <person name="Birren B.W."/>
            <person name="Kellis M."/>
            <person name="Cuomo C.A."/>
        </authorList>
    </citation>
    <scope>NUCLEOTIDE SEQUENCE [LARGE SCALE GENOMIC DNA]</scope>
    <source>
        <strain evidence="2">ATCC 11503 / BCRC 21390 / CBS 2605 / JCM 1781 / NBRC 1676 / NRRL YB-4239</strain>
    </source>
</reference>
<dbReference type="AlphaFoldDB" id="A5DRN6"/>
<name>A5DRN6_LODEL</name>
<dbReference type="EMBL" id="CH981524">
    <property type="protein sequence ID" value="EDK41844.1"/>
    <property type="molecule type" value="Genomic_DNA"/>
</dbReference>
<dbReference type="eggNOG" id="ENOG502SF90">
    <property type="taxonomic scope" value="Eukaryota"/>
</dbReference>
<organism evidence="1 2">
    <name type="scientific">Lodderomyces elongisporus (strain ATCC 11503 / CBS 2605 / JCM 1781 / NBRC 1676 / NRRL YB-4239)</name>
    <name type="common">Yeast</name>
    <name type="synonym">Saccharomyces elongisporus</name>
    <dbReference type="NCBI Taxonomy" id="379508"/>
    <lineage>
        <taxon>Eukaryota</taxon>
        <taxon>Fungi</taxon>
        <taxon>Dikarya</taxon>
        <taxon>Ascomycota</taxon>
        <taxon>Saccharomycotina</taxon>
        <taxon>Pichiomycetes</taxon>
        <taxon>Debaryomycetaceae</taxon>
        <taxon>Candida/Lodderomyces clade</taxon>
        <taxon>Lodderomyces</taxon>
    </lineage>
</organism>